<organism evidence="1 2">
    <name type="scientific">Gilvimarinus japonicus</name>
    <dbReference type="NCBI Taxonomy" id="1796469"/>
    <lineage>
        <taxon>Bacteria</taxon>
        <taxon>Pseudomonadati</taxon>
        <taxon>Pseudomonadota</taxon>
        <taxon>Gammaproteobacteria</taxon>
        <taxon>Cellvibrionales</taxon>
        <taxon>Cellvibrionaceae</taxon>
        <taxon>Gilvimarinus</taxon>
    </lineage>
</organism>
<dbReference type="Gene3D" id="3.30.70.2540">
    <property type="entry name" value="CRISPR-associated endoribonuclease Cas6/Csy4"/>
    <property type="match status" value="1"/>
</dbReference>
<dbReference type="EMBL" id="JBHRTL010000007">
    <property type="protein sequence ID" value="MFC3155885.1"/>
    <property type="molecule type" value="Genomic_DNA"/>
</dbReference>
<name>A0ABV7HUU6_9GAMM</name>
<dbReference type="RefSeq" id="WP_382416866.1">
    <property type="nucleotide sequence ID" value="NZ_AP031500.1"/>
</dbReference>
<proteinExistence type="predicted"/>
<dbReference type="InterPro" id="IPR042564">
    <property type="entry name" value="CRISPR-Cas6/Csy4_sf"/>
</dbReference>
<evidence type="ECO:0000313" key="1">
    <source>
        <dbReference type="EMBL" id="MFC3155885.1"/>
    </source>
</evidence>
<gene>
    <name evidence="1" type="primary">cas6f</name>
    <name evidence="1" type="ORF">ACFOEB_11790</name>
</gene>
<protein>
    <submittedName>
        <fullName evidence="1">Type I-F CRISPR-associated endoribonuclease Cas6/Csy4</fullName>
    </submittedName>
</protein>
<dbReference type="NCBIfam" id="TIGR02563">
    <property type="entry name" value="cas_Csy4"/>
    <property type="match status" value="1"/>
</dbReference>
<comment type="caution">
    <text evidence="1">The sequence shown here is derived from an EMBL/GenBank/DDBJ whole genome shotgun (WGS) entry which is preliminary data.</text>
</comment>
<evidence type="ECO:0000313" key="2">
    <source>
        <dbReference type="Proteomes" id="UP001595548"/>
    </source>
</evidence>
<keyword evidence="2" id="KW-1185">Reference proteome</keyword>
<dbReference type="InterPro" id="IPR013396">
    <property type="entry name" value="CRISPR-assoc_prot_Csy4"/>
</dbReference>
<reference evidence="2" key="1">
    <citation type="journal article" date="2019" name="Int. J. Syst. Evol. Microbiol.">
        <title>The Global Catalogue of Microorganisms (GCM) 10K type strain sequencing project: providing services to taxonomists for standard genome sequencing and annotation.</title>
        <authorList>
            <consortium name="The Broad Institute Genomics Platform"/>
            <consortium name="The Broad Institute Genome Sequencing Center for Infectious Disease"/>
            <person name="Wu L."/>
            <person name="Ma J."/>
        </authorList>
    </citation>
    <scope>NUCLEOTIDE SEQUENCE [LARGE SCALE GENOMIC DNA]</scope>
    <source>
        <strain evidence="2">KCTC 52141</strain>
    </source>
</reference>
<dbReference type="Pfam" id="PF09618">
    <property type="entry name" value="Cas_Csy4"/>
    <property type="match status" value="1"/>
</dbReference>
<sequence length="187" mass="20869">MDHYQDITILPDPEFSSALLMGALYNKLHRALVALAATNIGVSFPQYSVKPKGVGAILRIHSDQESLNQLQKAGWLKGMTDHTSVTDILPAPGGVTHKLVTRRQFKTNVERLRRRRMKRKSESYEAASEAIPQAIERKPDLPFITIRSASTSQSFCLFIEQKDAQEAKGSGAFNSYGFSQTTTVPWF</sequence>
<accession>A0ABV7HUU6</accession>
<dbReference type="CDD" id="cd09739">
    <property type="entry name" value="Cas6_I-F"/>
    <property type="match status" value="1"/>
</dbReference>
<dbReference type="Proteomes" id="UP001595548">
    <property type="component" value="Unassembled WGS sequence"/>
</dbReference>